<keyword evidence="3 7" id="KW-0813">Transport</keyword>
<dbReference type="STRING" id="150123.BWO91_13530"/>
<dbReference type="KEGG" id="pflu:BWO91_13530"/>
<comment type="caution">
    <text evidence="8">The sequence shown here is derived from an EMBL/GenBank/DDBJ whole genome shotgun (WGS) entry which is preliminary data.</text>
</comment>
<dbReference type="GO" id="GO:0015254">
    <property type="term" value="F:glycerol channel activity"/>
    <property type="evidence" value="ECO:0007669"/>
    <property type="project" value="TreeGrafter"/>
</dbReference>
<dbReference type="PANTHER" id="PTHR43829:SF9">
    <property type="entry name" value="AQUAPORIN-9"/>
    <property type="match status" value="1"/>
</dbReference>
<dbReference type="GO" id="GO:0005886">
    <property type="term" value="C:plasma membrane"/>
    <property type="evidence" value="ECO:0007669"/>
    <property type="project" value="TreeGrafter"/>
</dbReference>
<dbReference type="Proteomes" id="UP000266915">
    <property type="component" value="Unassembled WGS sequence"/>
</dbReference>
<evidence type="ECO:0000256" key="7">
    <source>
        <dbReference type="RuleBase" id="RU000477"/>
    </source>
</evidence>
<keyword evidence="4 7" id="KW-0812">Transmembrane</keyword>
<evidence type="ECO:0000256" key="4">
    <source>
        <dbReference type="ARBA" id="ARBA00022692"/>
    </source>
</evidence>
<evidence type="ECO:0000313" key="9">
    <source>
        <dbReference type="Proteomes" id="UP000266915"/>
    </source>
</evidence>
<evidence type="ECO:0000256" key="5">
    <source>
        <dbReference type="ARBA" id="ARBA00022989"/>
    </source>
</evidence>
<dbReference type="RefSeq" id="WP_079002885.1">
    <property type="nucleotide sequence ID" value="NZ_CP019402.1"/>
</dbReference>
<name>A0A1S7BAY0_9MICO</name>
<evidence type="ECO:0000256" key="1">
    <source>
        <dbReference type="ARBA" id="ARBA00004141"/>
    </source>
</evidence>
<dbReference type="OrthoDB" id="9807293at2"/>
<gene>
    <name evidence="8" type="ORF">EDD42_2603</name>
</gene>
<protein>
    <submittedName>
        <fullName evidence="8">Glycerol uptake facilitator protein</fullName>
    </submittedName>
</protein>
<dbReference type="Pfam" id="PF00230">
    <property type="entry name" value="MIP"/>
    <property type="match status" value="1"/>
</dbReference>
<evidence type="ECO:0000313" key="8">
    <source>
        <dbReference type="EMBL" id="ROR82512.1"/>
    </source>
</evidence>
<comment type="similarity">
    <text evidence="2 7">Belongs to the MIP/aquaporin (TC 1.A.8) family.</text>
</comment>
<evidence type="ECO:0000256" key="6">
    <source>
        <dbReference type="ARBA" id="ARBA00023136"/>
    </source>
</evidence>
<reference evidence="8 9" key="1">
    <citation type="submission" date="2018-11" db="EMBL/GenBank/DDBJ databases">
        <title>Sequencing the genomes of 1000 actinobacteria strains.</title>
        <authorList>
            <person name="Klenk H.-P."/>
        </authorList>
    </citation>
    <scope>NUCLEOTIDE SEQUENCE [LARGE SCALE GENOMIC DNA]</scope>
    <source>
        <strain evidence="8 9">DSM 14012</strain>
    </source>
</reference>
<dbReference type="PANTHER" id="PTHR43829">
    <property type="entry name" value="AQUAPORIN OR AQUAGLYCEROPORIN RELATED"/>
    <property type="match status" value="1"/>
</dbReference>
<dbReference type="InterPro" id="IPR000425">
    <property type="entry name" value="MIP"/>
</dbReference>
<dbReference type="InterPro" id="IPR050363">
    <property type="entry name" value="MIP/Aquaporin"/>
</dbReference>
<comment type="subcellular location">
    <subcellularLocation>
        <location evidence="1">Membrane</location>
        <topology evidence="1">Multi-pass membrane protein</topology>
    </subcellularLocation>
</comment>
<keyword evidence="6" id="KW-0472">Membrane</keyword>
<organism evidence="8 9">
    <name type="scientific">Plantibacter flavus</name>
    <dbReference type="NCBI Taxonomy" id="150123"/>
    <lineage>
        <taxon>Bacteria</taxon>
        <taxon>Bacillati</taxon>
        <taxon>Actinomycetota</taxon>
        <taxon>Actinomycetes</taxon>
        <taxon>Micrococcales</taxon>
        <taxon>Microbacteriaceae</taxon>
        <taxon>Plantibacter</taxon>
    </lineage>
</organism>
<keyword evidence="5" id="KW-1133">Transmembrane helix</keyword>
<dbReference type="PRINTS" id="PR00783">
    <property type="entry name" value="MINTRINSICP"/>
</dbReference>
<dbReference type="PROSITE" id="PS00221">
    <property type="entry name" value="MIP"/>
    <property type="match status" value="1"/>
</dbReference>
<dbReference type="AlphaFoldDB" id="A0A1S7BAY0"/>
<proteinExistence type="inferred from homology"/>
<dbReference type="Gene3D" id="1.20.1080.10">
    <property type="entry name" value="Glycerol uptake facilitator protein"/>
    <property type="match status" value="1"/>
</dbReference>
<evidence type="ECO:0000256" key="3">
    <source>
        <dbReference type="ARBA" id="ARBA00022448"/>
    </source>
</evidence>
<keyword evidence="9" id="KW-1185">Reference proteome</keyword>
<evidence type="ECO:0000256" key="2">
    <source>
        <dbReference type="ARBA" id="ARBA00006175"/>
    </source>
</evidence>
<dbReference type="SUPFAM" id="SSF81338">
    <property type="entry name" value="Aquaporin-like"/>
    <property type="match status" value="1"/>
</dbReference>
<sequence>MNLGTIFLSETVGTAMLVLLGTGVVATAILTKSKGLGGGWLLINFGWGLAVFAGVTVSYASGGHLNPAVTIGFLTTGSIDFGTALVYWAAQMVGAFIGAVLTYFAFKQHFDQEEDPGKKLGVFSTGPEIRSYGWNLVTEVIATFVLVFVVMSFGKTGPDAVVIEGVPGGLAALGALPVALLVVGIGASLGGPTGYAINPARDLGPRIAHALLPIKGKGKSDWSYAWVPVVGPLLGGVLAALASMVLLPAV</sequence>
<accession>A0A1S7BAY0</accession>
<dbReference type="EMBL" id="RKHL01000001">
    <property type="protein sequence ID" value="ROR82512.1"/>
    <property type="molecule type" value="Genomic_DNA"/>
</dbReference>
<dbReference type="InterPro" id="IPR022357">
    <property type="entry name" value="MIP_CS"/>
</dbReference>
<dbReference type="InterPro" id="IPR023271">
    <property type="entry name" value="Aquaporin-like"/>
</dbReference>